<dbReference type="EMBL" id="CAJNOR010001535">
    <property type="protein sequence ID" value="CAF1159408.1"/>
    <property type="molecule type" value="Genomic_DNA"/>
</dbReference>
<organism evidence="2 3">
    <name type="scientific">Adineta ricciae</name>
    <name type="common">Rotifer</name>
    <dbReference type="NCBI Taxonomy" id="249248"/>
    <lineage>
        <taxon>Eukaryota</taxon>
        <taxon>Metazoa</taxon>
        <taxon>Spiralia</taxon>
        <taxon>Gnathifera</taxon>
        <taxon>Rotifera</taxon>
        <taxon>Eurotatoria</taxon>
        <taxon>Bdelloidea</taxon>
        <taxon>Adinetida</taxon>
        <taxon>Adinetidae</taxon>
        <taxon>Adineta</taxon>
    </lineage>
</organism>
<protein>
    <submittedName>
        <fullName evidence="2">Uncharacterized protein</fullName>
    </submittedName>
</protein>
<evidence type="ECO:0000313" key="2">
    <source>
        <dbReference type="EMBL" id="CAF1159408.1"/>
    </source>
</evidence>
<evidence type="ECO:0000313" key="1">
    <source>
        <dbReference type="EMBL" id="CAF1107243.1"/>
    </source>
</evidence>
<keyword evidence="3" id="KW-1185">Reference proteome</keyword>
<dbReference type="OrthoDB" id="10016625at2759"/>
<accession>A0A814TC02</accession>
<dbReference type="AlphaFoldDB" id="A0A814TC02"/>
<dbReference type="EMBL" id="CAJNOJ010000099">
    <property type="protein sequence ID" value="CAF1107243.1"/>
    <property type="molecule type" value="Genomic_DNA"/>
</dbReference>
<name>A0A814TC02_ADIRI</name>
<evidence type="ECO:0000313" key="3">
    <source>
        <dbReference type="Proteomes" id="UP000663828"/>
    </source>
</evidence>
<comment type="caution">
    <text evidence="2">The sequence shown here is derived from an EMBL/GenBank/DDBJ whole genome shotgun (WGS) entry which is preliminary data.</text>
</comment>
<dbReference type="Proteomes" id="UP000663828">
    <property type="component" value="Unassembled WGS sequence"/>
</dbReference>
<dbReference type="Proteomes" id="UP000663852">
    <property type="component" value="Unassembled WGS sequence"/>
</dbReference>
<sequence>MHDSNVCNFVTLTNLVLSKKSIALSEILNQKRSTPVEKPVSIVRVNVQYQRQDGKWIDCLNAKITKASTQSDNKPKLGSTILNADPDRVVAASVETTILVKGKPNRTDATRTCAHRSLPLTLKLRIIFVDNLTKTCSLIVEQINEPFDSIMKEALRDKRKDSMKRLIAFMSADDCEYDGRTFTAIYISNNDLLLIDDGMKNIYIEKSHIHTMKWKAKKNKITEESTNYVGDSQIQLFSMFDAETYLFYAVRIELATIILQTIETVLLPLNEIK</sequence>
<gene>
    <name evidence="1" type="ORF">EDS130_LOCUS20309</name>
    <name evidence="2" type="ORF">XAT740_LOCUS21398</name>
</gene>
<proteinExistence type="predicted"/>
<reference evidence="2" key="1">
    <citation type="submission" date="2021-02" db="EMBL/GenBank/DDBJ databases">
        <authorList>
            <person name="Nowell W R."/>
        </authorList>
    </citation>
    <scope>NUCLEOTIDE SEQUENCE</scope>
</reference>